<dbReference type="InterPro" id="IPR001816">
    <property type="entry name" value="Transl_elong_EFTs/EF1B"/>
</dbReference>
<evidence type="ECO:0000256" key="5">
    <source>
        <dbReference type="ARBA" id="ARBA00025453"/>
    </source>
</evidence>
<comment type="function">
    <text evidence="5 6 7">Associates with the EF-Tu.GDP complex and induces the exchange of GDP to GTP. It remains bound to the aminoacyl-tRNA.EF-Tu.GTP complex up to the GTP hydrolysis stage on the ribosome.</text>
</comment>
<dbReference type="EMBL" id="QRUP01000001">
    <property type="protein sequence ID" value="RGR76959.1"/>
    <property type="molecule type" value="Genomic_DNA"/>
</dbReference>
<dbReference type="FunFam" id="1.10.8.10:FF:000001">
    <property type="entry name" value="Elongation factor Ts"/>
    <property type="match status" value="1"/>
</dbReference>
<accession>A0A412G6S9</accession>
<evidence type="ECO:0000256" key="3">
    <source>
        <dbReference type="ARBA" id="ARBA00022768"/>
    </source>
</evidence>
<dbReference type="Proteomes" id="UP000284178">
    <property type="component" value="Unassembled WGS sequence"/>
</dbReference>
<dbReference type="GeneID" id="83014043"/>
<dbReference type="RefSeq" id="WP_006060152.1">
    <property type="nucleotide sequence ID" value="NZ_CABJCV010000001.1"/>
</dbReference>
<evidence type="ECO:0000256" key="7">
    <source>
        <dbReference type="RuleBase" id="RU000642"/>
    </source>
</evidence>
<dbReference type="InterPro" id="IPR018101">
    <property type="entry name" value="Transl_elong_Ts_CS"/>
</dbReference>
<dbReference type="Gene3D" id="1.10.8.10">
    <property type="entry name" value="DNA helicase RuvA subunit, C-terminal domain"/>
    <property type="match status" value="1"/>
</dbReference>
<feature type="domain" description="Translation elongation factor EFTs/EF1B dimerisation" evidence="9">
    <location>
        <begin position="70"/>
        <end position="277"/>
    </location>
</feature>
<feature type="region of interest" description="Involved in Mg(2+) ion dislocation from EF-Tu" evidence="6">
    <location>
        <begin position="79"/>
        <end position="82"/>
    </location>
</feature>
<dbReference type="AlphaFoldDB" id="A0A412G6S9"/>
<comment type="caution">
    <text evidence="10">The sequence shown here is derived from an EMBL/GenBank/DDBJ whole genome shotgun (WGS) entry which is preliminary data.</text>
</comment>
<dbReference type="GO" id="GO:0003746">
    <property type="term" value="F:translation elongation factor activity"/>
    <property type="evidence" value="ECO:0007669"/>
    <property type="project" value="UniProtKB-UniRule"/>
</dbReference>
<evidence type="ECO:0000259" key="9">
    <source>
        <dbReference type="Pfam" id="PF00889"/>
    </source>
</evidence>
<dbReference type="PROSITE" id="PS01126">
    <property type="entry name" value="EF_TS_1"/>
    <property type="match status" value="1"/>
</dbReference>
<reference evidence="10 11" key="1">
    <citation type="submission" date="2018-08" db="EMBL/GenBank/DDBJ databases">
        <title>A genome reference for cultivated species of the human gut microbiota.</title>
        <authorList>
            <person name="Zou Y."/>
            <person name="Xue W."/>
            <person name="Luo G."/>
        </authorList>
    </citation>
    <scope>NUCLEOTIDE SEQUENCE [LARGE SCALE GENOMIC DNA]</scope>
    <source>
        <strain evidence="10 11">AF24-29</strain>
    </source>
</reference>
<dbReference type="InterPro" id="IPR036402">
    <property type="entry name" value="EF-Ts_dimer_sf"/>
</dbReference>
<dbReference type="NCBIfam" id="TIGR00116">
    <property type="entry name" value="tsf"/>
    <property type="match status" value="1"/>
</dbReference>
<dbReference type="InterPro" id="IPR009060">
    <property type="entry name" value="UBA-like_sf"/>
</dbReference>
<dbReference type="CDD" id="cd14275">
    <property type="entry name" value="UBA_EF-Ts"/>
    <property type="match status" value="1"/>
</dbReference>
<proteinExistence type="inferred from homology"/>
<dbReference type="PANTHER" id="PTHR11741">
    <property type="entry name" value="ELONGATION FACTOR TS"/>
    <property type="match status" value="1"/>
</dbReference>
<keyword evidence="4 6" id="KW-0648">Protein biosynthesis</keyword>
<evidence type="ECO:0000313" key="11">
    <source>
        <dbReference type="Proteomes" id="UP000284178"/>
    </source>
</evidence>
<name>A0A412G6S9_9FIRM</name>
<dbReference type="Gene3D" id="1.10.286.20">
    <property type="match status" value="1"/>
</dbReference>
<evidence type="ECO:0000256" key="8">
    <source>
        <dbReference type="RuleBase" id="RU000643"/>
    </source>
</evidence>
<sequence length="296" mass="32517">MAITAALVKELRDRTSAGMMDCKKALTECDGDMEAAITWLREKGIAKAAKKAGRIAAEGLTRVVTDGNRACLIEVNSETDFVAKNEQFLDLINTTADVILKAAPKTVEEALALDVNGVTLESKFIDATATIGEKITLRRFEIVEKADNDIFGTYMHMGGKISACVVMKNSDNAEVAKDMAMQVASMSPSYVSRNHMPADVVEKERTVQMEIMKNDESLANKPEKVLQGIVEGRLSKSLQEMCLVDQPFFKDPNQKVSQILKAANTEVESFVRYAVGEGLEKREENFAEEVAKQIGK</sequence>
<protein>
    <recommendedName>
        <fullName evidence="2 6">Elongation factor Ts</fullName>
        <shortName evidence="6">EF-Ts</shortName>
    </recommendedName>
</protein>
<keyword evidence="11" id="KW-1185">Reference proteome</keyword>
<gene>
    <name evidence="6" type="primary">tsf</name>
    <name evidence="10" type="ORF">DWY25_01295</name>
</gene>
<dbReference type="GO" id="GO:0005737">
    <property type="term" value="C:cytoplasm"/>
    <property type="evidence" value="ECO:0007669"/>
    <property type="project" value="UniProtKB-SubCell"/>
</dbReference>
<evidence type="ECO:0000256" key="2">
    <source>
        <dbReference type="ARBA" id="ARBA00016956"/>
    </source>
</evidence>
<dbReference type="InterPro" id="IPR014039">
    <property type="entry name" value="Transl_elong_EFTs/EF1B_dimer"/>
</dbReference>
<keyword evidence="3 6" id="KW-0251">Elongation factor</keyword>
<dbReference type="PROSITE" id="PS01127">
    <property type="entry name" value="EF_TS_2"/>
    <property type="match status" value="1"/>
</dbReference>
<comment type="similarity">
    <text evidence="1 6 7">Belongs to the EF-Ts family.</text>
</comment>
<dbReference type="HAMAP" id="MF_00050">
    <property type="entry name" value="EF_Ts"/>
    <property type="match status" value="1"/>
</dbReference>
<evidence type="ECO:0000256" key="4">
    <source>
        <dbReference type="ARBA" id="ARBA00022917"/>
    </source>
</evidence>
<dbReference type="SUPFAM" id="SSF54713">
    <property type="entry name" value="Elongation factor Ts (EF-Ts), dimerisation domain"/>
    <property type="match status" value="2"/>
</dbReference>
<comment type="subcellular location">
    <subcellularLocation>
        <location evidence="6 8">Cytoplasm</location>
    </subcellularLocation>
</comment>
<evidence type="ECO:0000256" key="1">
    <source>
        <dbReference type="ARBA" id="ARBA00005532"/>
    </source>
</evidence>
<dbReference type="Pfam" id="PF00889">
    <property type="entry name" value="EF_TS"/>
    <property type="match status" value="1"/>
</dbReference>
<organism evidence="10 11">
    <name type="scientific">Holdemania filiformis</name>
    <dbReference type="NCBI Taxonomy" id="61171"/>
    <lineage>
        <taxon>Bacteria</taxon>
        <taxon>Bacillati</taxon>
        <taxon>Bacillota</taxon>
        <taxon>Erysipelotrichia</taxon>
        <taxon>Erysipelotrichales</taxon>
        <taxon>Erysipelotrichaceae</taxon>
        <taxon>Holdemania</taxon>
    </lineage>
</organism>
<dbReference type="Gene3D" id="3.30.479.20">
    <property type="entry name" value="Elongation factor Ts, dimerisation domain"/>
    <property type="match status" value="2"/>
</dbReference>
<keyword evidence="6" id="KW-0963">Cytoplasm</keyword>
<evidence type="ECO:0000256" key="6">
    <source>
        <dbReference type="HAMAP-Rule" id="MF_00050"/>
    </source>
</evidence>
<evidence type="ECO:0000313" key="10">
    <source>
        <dbReference type="EMBL" id="RGR76959.1"/>
    </source>
</evidence>
<dbReference type="PANTHER" id="PTHR11741:SF0">
    <property type="entry name" value="ELONGATION FACTOR TS, MITOCHONDRIAL"/>
    <property type="match status" value="1"/>
</dbReference>
<dbReference type="SUPFAM" id="SSF46934">
    <property type="entry name" value="UBA-like"/>
    <property type="match status" value="1"/>
</dbReference>